<dbReference type="InterPro" id="IPR003439">
    <property type="entry name" value="ABC_transporter-like_ATP-bd"/>
</dbReference>
<evidence type="ECO:0000256" key="1">
    <source>
        <dbReference type="ARBA" id="ARBA00022741"/>
    </source>
</evidence>
<dbReference type="Proteomes" id="UP000295444">
    <property type="component" value="Unassembled WGS sequence"/>
</dbReference>
<keyword evidence="1" id="KW-0547">Nucleotide-binding</keyword>
<dbReference type="GO" id="GO:0022857">
    <property type="term" value="F:transmembrane transporter activity"/>
    <property type="evidence" value="ECO:0007669"/>
    <property type="project" value="TreeGrafter"/>
</dbReference>
<evidence type="ECO:0000313" key="6">
    <source>
        <dbReference type="Proteomes" id="UP000295444"/>
    </source>
</evidence>
<dbReference type="EMBL" id="SNXZ01000001">
    <property type="protein sequence ID" value="TDQ04295.1"/>
    <property type="molecule type" value="Genomic_DNA"/>
</dbReference>
<dbReference type="GO" id="GO:0006865">
    <property type="term" value="P:amino acid transport"/>
    <property type="evidence" value="ECO:0007669"/>
    <property type="project" value="UniProtKB-KW"/>
</dbReference>
<reference evidence="5 6" key="1">
    <citation type="submission" date="2019-03" db="EMBL/GenBank/DDBJ databases">
        <title>Genomic Encyclopedia of Type Strains, Phase IV (KMG-IV): sequencing the most valuable type-strain genomes for metagenomic binning, comparative biology and taxonomic classification.</title>
        <authorList>
            <person name="Goeker M."/>
        </authorList>
    </citation>
    <scope>NUCLEOTIDE SEQUENCE [LARGE SCALE GENOMIC DNA]</scope>
    <source>
        <strain evidence="5 6">DSM 45361</strain>
    </source>
</reference>
<protein>
    <submittedName>
        <fullName evidence="5">D-methionine transport system ATP-binding protein</fullName>
    </submittedName>
</protein>
<dbReference type="OrthoDB" id="4398079at2"/>
<dbReference type="InterPro" id="IPR027417">
    <property type="entry name" value="P-loop_NTPase"/>
</dbReference>
<evidence type="ECO:0000313" key="5">
    <source>
        <dbReference type="EMBL" id="TDQ04295.1"/>
    </source>
</evidence>
<keyword evidence="3" id="KW-0813">Transport</keyword>
<dbReference type="InterPro" id="IPR018449">
    <property type="entry name" value="NIL_domain"/>
</dbReference>
<dbReference type="Pfam" id="PF09383">
    <property type="entry name" value="NIL"/>
    <property type="match status" value="1"/>
</dbReference>
<dbReference type="InterPro" id="IPR003593">
    <property type="entry name" value="AAA+_ATPase"/>
</dbReference>
<dbReference type="InterPro" id="IPR015854">
    <property type="entry name" value="ABC_transpr_LolD-like"/>
</dbReference>
<keyword evidence="6" id="KW-1185">Reference proteome</keyword>
<dbReference type="AlphaFoldDB" id="A0A4V3D040"/>
<dbReference type="PANTHER" id="PTHR24220:SF685">
    <property type="entry name" value="ABC TRANSPORTER RELATED"/>
    <property type="match status" value="1"/>
</dbReference>
<evidence type="ECO:0000256" key="3">
    <source>
        <dbReference type="ARBA" id="ARBA00022970"/>
    </source>
</evidence>
<dbReference type="SMART" id="SM00382">
    <property type="entry name" value="AAA"/>
    <property type="match status" value="1"/>
</dbReference>
<dbReference type="PROSITE" id="PS50893">
    <property type="entry name" value="ABC_TRANSPORTER_2"/>
    <property type="match status" value="1"/>
</dbReference>
<evidence type="ECO:0000259" key="4">
    <source>
        <dbReference type="PROSITE" id="PS50893"/>
    </source>
</evidence>
<dbReference type="PANTHER" id="PTHR24220">
    <property type="entry name" value="IMPORT ATP-BINDING PROTEIN"/>
    <property type="match status" value="1"/>
</dbReference>
<dbReference type="GO" id="GO:0016887">
    <property type="term" value="F:ATP hydrolysis activity"/>
    <property type="evidence" value="ECO:0007669"/>
    <property type="project" value="InterPro"/>
</dbReference>
<dbReference type="GO" id="GO:0005886">
    <property type="term" value="C:plasma membrane"/>
    <property type="evidence" value="ECO:0007669"/>
    <property type="project" value="TreeGrafter"/>
</dbReference>
<name>A0A4V3D040_LABRH</name>
<keyword evidence="2 5" id="KW-0067">ATP-binding</keyword>
<organism evidence="5 6">
    <name type="scientific">Labedaea rhizosphaerae</name>
    <dbReference type="NCBI Taxonomy" id="598644"/>
    <lineage>
        <taxon>Bacteria</taxon>
        <taxon>Bacillati</taxon>
        <taxon>Actinomycetota</taxon>
        <taxon>Actinomycetes</taxon>
        <taxon>Pseudonocardiales</taxon>
        <taxon>Pseudonocardiaceae</taxon>
        <taxon>Labedaea</taxon>
    </lineage>
</organism>
<comment type="caution">
    <text evidence="5">The sequence shown here is derived from an EMBL/GenBank/DDBJ whole genome shotgun (WGS) entry which is preliminary data.</text>
</comment>
<dbReference type="RefSeq" id="WP_133847221.1">
    <property type="nucleotide sequence ID" value="NZ_SNXZ01000001.1"/>
</dbReference>
<proteinExistence type="predicted"/>
<sequence>MITFENLTKSFWSTAGRVVALDGVSLDVTPGSVFGIVGPTRSGKSTLGKLAALQDRPDTGVVRFDGVNTATLDQRGLRSARRRISVLAGHATQGPEGLSPHRTTAGNIALPLEQAGVDGPTRKRKVGQLLDLVGLTERAGVHPSELTPAQRQRALVARALVGEPSVLLADEPTRGLDPDAQVGVLTALERARFELGVTVLLATEDTSVVRRVADDAALLDDGRIVASGGLLDLVSEPGNPLAQALLPVIETPSSTGALYDRVADVVLIGFAAVGALLPEASSRFGTELSVLGGGLVRFGDTPVARFRLGVSGGRADAALGWIAERGGIVDRPLAGPQGVAA</sequence>
<dbReference type="Gene3D" id="3.40.50.300">
    <property type="entry name" value="P-loop containing nucleotide triphosphate hydrolases"/>
    <property type="match status" value="1"/>
</dbReference>
<accession>A0A4V3D040</accession>
<dbReference type="SMART" id="SM00930">
    <property type="entry name" value="NIL"/>
    <property type="match status" value="1"/>
</dbReference>
<evidence type="ECO:0000256" key="2">
    <source>
        <dbReference type="ARBA" id="ARBA00022840"/>
    </source>
</evidence>
<dbReference type="GO" id="GO:0005524">
    <property type="term" value="F:ATP binding"/>
    <property type="evidence" value="ECO:0007669"/>
    <property type="project" value="UniProtKB-KW"/>
</dbReference>
<feature type="domain" description="ABC transporter" evidence="4">
    <location>
        <begin position="2"/>
        <end position="246"/>
    </location>
</feature>
<dbReference type="Pfam" id="PF00005">
    <property type="entry name" value="ABC_tran"/>
    <property type="match status" value="1"/>
</dbReference>
<gene>
    <name evidence="5" type="ORF">EV186_101239</name>
</gene>
<dbReference type="SUPFAM" id="SSF52540">
    <property type="entry name" value="P-loop containing nucleoside triphosphate hydrolases"/>
    <property type="match status" value="1"/>
</dbReference>
<keyword evidence="3" id="KW-0029">Amino-acid transport</keyword>